<name>A0A317T601_9PEZI</name>
<comment type="caution">
    <text evidence="2">The sequence shown here is derived from an EMBL/GenBank/DDBJ whole genome shotgun (WGS) entry which is preliminary data.</text>
</comment>
<dbReference type="EMBL" id="PYWC01000001">
    <property type="protein sequence ID" value="PWW80906.1"/>
    <property type="molecule type" value="Genomic_DNA"/>
</dbReference>
<accession>A0A317T601</accession>
<feature type="region of interest" description="Disordered" evidence="1">
    <location>
        <begin position="1"/>
        <end position="24"/>
    </location>
</feature>
<feature type="non-terminal residue" evidence="2">
    <location>
        <position position="73"/>
    </location>
</feature>
<organism evidence="2 3">
    <name type="scientific">Tuber magnatum</name>
    <name type="common">white Piedmont truffle</name>
    <dbReference type="NCBI Taxonomy" id="42249"/>
    <lineage>
        <taxon>Eukaryota</taxon>
        <taxon>Fungi</taxon>
        <taxon>Dikarya</taxon>
        <taxon>Ascomycota</taxon>
        <taxon>Pezizomycotina</taxon>
        <taxon>Pezizomycetes</taxon>
        <taxon>Pezizales</taxon>
        <taxon>Tuberaceae</taxon>
        <taxon>Tuber</taxon>
    </lineage>
</organism>
<dbReference type="AlphaFoldDB" id="A0A317T601"/>
<feature type="compositionally biased region" description="Acidic residues" evidence="1">
    <location>
        <begin position="10"/>
        <end position="24"/>
    </location>
</feature>
<gene>
    <name evidence="2" type="ORF">C7212DRAFT_307413</name>
</gene>
<sequence>MKIRQNTDILGEDEQAADQEGEVEQETLDLMAGAGESVQLEEGYGVENHAVISQRLSGETGTPSRSTVWRRKR</sequence>
<evidence type="ECO:0000313" key="3">
    <source>
        <dbReference type="Proteomes" id="UP000246991"/>
    </source>
</evidence>
<evidence type="ECO:0000313" key="2">
    <source>
        <dbReference type="EMBL" id="PWW80906.1"/>
    </source>
</evidence>
<dbReference type="Proteomes" id="UP000246991">
    <property type="component" value="Unassembled WGS sequence"/>
</dbReference>
<feature type="region of interest" description="Disordered" evidence="1">
    <location>
        <begin position="51"/>
        <end position="73"/>
    </location>
</feature>
<protein>
    <submittedName>
        <fullName evidence="2">Uncharacterized protein</fullName>
    </submittedName>
</protein>
<proteinExistence type="predicted"/>
<feature type="compositionally biased region" description="Polar residues" evidence="1">
    <location>
        <begin position="54"/>
        <end position="67"/>
    </location>
</feature>
<reference evidence="2 3" key="1">
    <citation type="submission" date="2018-03" db="EMBL/GenBank/DDBJ databases">
        <title>Genomes of Pezizomycetes fungi and the evolution of truffles.</title>
        <authorList>
            <person name="Murat C."/>
            <person name="Payen T."/>
            <person name="Noel B."/>
            <person name="Kuo A."/>
            <person name="Martin F.M."/>
        </authorList>
    </citation>
    <scope>NUCLEOTIDE SEQUENCE [LARGE SCALE GENOMIC DNA]</scope>
    <source>
        <strain evidence="2">091103-1</strain>
    </source>
</reference>
<evidence type="ECO:0000256" key="1">
    <source>
        <dbReference type="SAM" id="MobiDB-lite"/>
    </source>
</evidence>
<keyword evidence="3" id="KW-1185">Reference proteome</keyword>